<dbReference type="GO" id="GO:0000287">
    <property type="term" value="F:magnesium ion binding"/>
    <property type="evidence" value="ECO:0007669"/>
    <property type="project" value="UniProtKB-UniRule"/>
</dbReference>
<comment type="catalytic activity">
    <reaction evidence="5">
        <text>diphosphate + H2O = 2 phosphate + H(+)</text>
        <dbReference type="Rhea" id="RHEA:24576"/>
        <dbReference type="ChEBI" id="CHEBI:15377"/>
        <dbReference type="ChEBI" id="CHEBI:15378"/>
        <dbReference type="ChEBI" id="CHEBI:33019"/>
        <dbReference type="ChEBI" id="CHEBI:43474"/>
        <dbReference type="EC" id="3.6.1.1"/>
    </reaction>
</comment>
<keyword evidence="5" id="KW-0963">Cytoplasm</keyword>
<evidence type="ECO:0000256" key="5">
    <source>
        <dbReference type="HAMAP-Rule" id="MF_00209"/>
    </source>
</evidence>
<dbReference type="RefSeq" id="WP_074978394.1">
    <property type="nucleotide sequence ID" value="NZ_CP101752.1"/>
</dbReference>
<organism evidence="6 7">
    <name type="scientific">Pseudomonas citronellolis</name>
    <dbReference type="NCBI Taxonomy" id="53408"/>
    <lineage>
        <taxon>Bacteria</taxon>
        <taxon>Pseudomonadati</taxon>
        <taxon>Pseudomonadota</taxon>
        <taxon>Gammaproteobacteria</taxon>
        <taxon>Pseudomonadales</taxon>
        <taxon>Pseudomonadaceae</taxon>
        <taxon>Pseudomonas</taxon>
    </lineage>
</organism>
<gene>
    <name evidence="5" type="primary">ppa</name>
    <name evidence="6" type="ORF">SAMN05216577_10546</name>
</gene>
<feature type="binding site" evidence="5">
    <location>
        <position position="71"/>
    </location>
    <ligand>
        <name>Mg(2+)</name>
        <dbReference type="ChEBI" id="CHEBI:18420"/>
        <label>2</label>
    </ligand>
</feature>
<evidence type="ECO:0000256" key="2">
    <source>
        <dbReference type="ARBA" id="ARBA00022723"/>
    </source>
</evidence>
<dbReference type="GO" id="GO:0004427">
    <property type="term" value="F:inorganic diphosphate phosphatase activity"/>
    <property type="evidence" value="ECO:0007669"/>
    <property type="project" value="UniProtKB-UniRule"/>
</dbReference>
<evidence type="ECO:0000256" key="4">
    <source>
        <dbReference type="ARBA" id="ARBA00022842"/>
    </source>
</evidence>
<comment type="subcellular location">
    <subcellularLocation>
        <location evidence="5">Cytoplasm</location>
    </subcellularLocation>
</comment>
<dbReference type="InterPro" id="IPR008162">
    <property type="entry name" value="Pyrophosphatase"/>
</dbReference>
<dbReference type="HAMAP" id="MF_00209">
    <property type="entry name" value="Inorganic_PPase"/>
    <property type="match status" value="1"/>
</dbReference>
<dbReference type="AlphaFoldDB" id="A0AAQ1HRQ8"/>
<evidence type="ECO:0000256" key="1">
    <source>
        <dbReference type="ARBA" id="ARBA00001946"/>
    </source>
</evidence>
<evidence type="ECO:0000313" key="7">
    <source>
        <dbReference type="Proteomes" id="UP000183385"/>
    </source>
</evidence>
<reference evidence="6 7" key="1">
    <citation type="submission" date="2016-10" db="EMBL/GenBank/DDBJ databases">
        <authorList>
            <person name="Varghese N."/>
            <person name="Submissions S."/>
        </authorList>
    </citation>
    <scope>NUCLEOTIDE SEQUENCE [LARGE SCALE GENOMIC DNA]</scope>
    <source>
        <strain evidence="6 7">LMG 18378</strain>
    </source>
</reference>
<proteinExistence type="inferred from homology"/>
<feature type="binding site" evidence="5">
    <location>
        <position position="30"/>
    </location>
    <ligand>
        <name>substrate</name>
    </ligand>
</feature>
<comment type="function">
    <text evidence="5">Catalyzes the hydrolysis of inorganic pyrophosphate (PPi) forming two phosphate ions.</text>
</comment>
<comment type="cofactor">
    <cofactor evidence="1 5">
        <name>Mg(2+)</name>
        <dbReference type="ChEBI" id="CHEBI:18420"/>
    </cofactor>
</comment>
<feature type="binding site" evidence="5">
    <location>
        <position position="103"/>
    </location>
    <ligand>
        <name>Mg(2+)</name>
        <dbReference type="ChEBI" id="CHEBI:18420"/>
        <label>1</label>
    </ligand>
</feature>
<feature type="binding site" evidence="5">
    <location>
        <position position="44"/>
    </location>
    <ligand>
        <name>substrate</name>
    </ligand>
</feature>
<dbReference type="CDD" id="cd00412">
    <property type="entry name" value="pyrophosphatase"/>
    <property type="match status" value="1"/>
</dbReference>
<comment type="caution">
    <text evidence="6">The sequence shown here is derived from an EMBL/GenBank/DDBJ whole genome shotgun (WGS) entry which is preliminary data.</text>
</comment>
<accession>A0AAQ1HRQ8</accession>
<dbReference type="PROSITE" id="PS00387">
    <property type="entry name" value="PPASE"/>
    <property type="match status" value="1"/>
</dbReference>
<dbReference type="Gene3D" id="3.90.80.10">
    <property type="entry name" value="Inorganic pyrophosphatase"/>
    <property type="match status" value="1"/>
</dbReference>
<dbReference type="InterPro" id="IPR036649">
    <property type="entry name" value="Pyrophosphatase_sf"/>
</dbReference>
<name>A0AAQ1HRQ8_9PSED</name>
<keyword evidence="4 5" id="KW-0460">Magnesium</keyword>
<dbReference type="EMBL" id="FOLS01000005">
    <property type="protein sequence ID" value="SFC37015.1"/>
    <property type="molecule type" value="Genomic_DNA"/>
</dbReference>
<feature type="binding site" evidence="5">
    <location>
        <position position="142"/>
    </location>
    <ligand>
        <name>substrate</name>
    </ligand>
</feature>
<protein>
    <recommendedName>
        <fullName evidence="5">Inorganic pyrophosphatase</fullName>
        <ecNumber evidence="5">3.6.1.1</ecNumber>
    </recommendedName>
    <alternativeName>
        <fullName evidence="5">Pyrophosphate phospho-hydrolase</fullName>
        <shortName evidence="5">PPase</shortName>
    </alternativeName>
</protein>
<keyword evidence="7" id="KW-1185">Reference proteome</keyword>
<keyword evidence="3 5" id="KW-0378">Hydrolase</keyword>
<dbReference type="SUPFAM" id="SSF50324">
    <property type="entry name" value="Inorganic pyrophosphatase"/>
    <property type="match status" value="1"/>
</dbReference>
<feature type="binding site" evidence="5">
    <location>
        <position position="71"/>
    </location>
    <ligand>
        <name>Mg(2+)</name>
        <dbReference type="ChEBI" id="CHEBI:18420"/>
        <label>1</label>
    </ligand>
</feature>
<dbReference type="Pfam" id="PF00719">
    <property type="entry name" value="Pyrophosphatase"/>
    <property type="match status" value="1"/>
</dbReference>
<dbReference type="GO" id="GO:0006796">
    <property type="term" value="P:phosphate-containing compound metabolic process"/>
    <property type="evidence" value="ECO:0007669"/>
    <property type="project" value="InterPro"/>
</dbReference>
<dbReference type="Proteomes" id="UP000183385">
    <property type="component" value="Unassembled WGS sequence"/>
</dbReference>
<dbReference type="PANTHER" id="PTHR10286">
    <property type="entry name" value="INORGANIC PYROPHOSPHATASE"/>
    <property type="match status" value="1"/>
</dbReference>
<comment type="subunit">
    <text evidence="5">Homohexamer.</text>
</comment>
<sequence>MSFTDLPAGLGIPDDLYAVIEIPANHAPIKYELDKASGQLFVDRFLSTPMFYPANYGFIPSTLSEDGDPLDILVVAPCPVAPGSVLRCRPLGVMYMTDEAGPDAKIIAVPHDKLSTLYANLRQCSDLSDLLLKQIQHFFENYKTLEPGKWVRMERWGSLDDAREEIRKSVAAYESAHRTGTPPA</sequence>
<dbReference type="GO" id="GO:0005737">
    <property type="term" value="C:cytoplasm"/>
    <property type="evidence" value="ECO:0007669"/>
    <property type="project" value="UniProtKB-SubCell"/>
</dbReference>
<evidence type="ECO:0000256" key="3">
    <source>
        <dbReference type="ARBA" id="ARBA00022801"/>
    </source>
</evidence>
<keyword evidence="2 5" id="KW-0479">Metal-binding</keyword>
<dbReference type="NCBIfam" id="NF002317">
    <property type="entry name" value="PRK01250.1"/>
    <property type="match status" value="1"/>
</dbReference>
<feature type="binding site" evidence="5">
    <location>
        <position position="66"/>
    </location>
    <ligand>
        <name>Mg(2+)</name>
        <dbReference type="ChEBI" id="CHEBI:18420"/>
        <label>1</label>
    </ligand>
</feature>
<dbReference type="EC" id="3.6.1.1" evidence="5"/>
<comment type="similarity">
    <text evidence="5">Belongs to the PPase family.</text>
</comment>
<evidence type="ECO:0000313" key="6">
    <source>
        <dbReference type="EMBL" id="SFC37015.1"/>
    </source>
</evidence>
<feature type="binding site" evidence="5">
    <location>
        <position position="56"/>
    </location>
    <ligand>
        <name>substrate</name>
    </ligand>
</feature>